<evidence type="ECO:0000256" key="8">
    <source>
        <dbReference type="ARBA" id="ARBA00022723"/>
    </source>
</evidence>
<evidence type="ECO:0000259" key="19">
    <source>
        <dbReference type="Pfam" id="PF02581"/>
    </source>
</evidence>
<feature type="domain" description="Pyridoxamine kinase/Phosphomethylpyrimidine kinase" evidence="21">
    <location>
        <begin position="227"/>
        <end position="472"/>
    </location>
</feature>
<keyword evidence="9" id="KW-0547">Nucleotide-binding</keyword>
<dbReference type="InterPro" id="IPR029056">
    <property type="entry name" value="Ribokinase-like"/>
</dbReference>
<dbReference type="EMBL" id="JBBDGM010000006">
    <property type="protein sequence ID" value="MEJ1088279.1"/>
    <property type="molecule type" value="Genomic_DNA"/>
</dbReference>
<evidence type="ECO:0000313" key="22">
    <source>
        <dbReference type="EMBL" id="MEJ1088279.1"/>
    </source>
</evidence>
<feature type="domain" description="Thiaminase-2/PQQC" evidence="20">
    <location>
        <begin position="512"/>
        <end position="705"/>
    </location>
</feature>
<comment type="catalytic activity">
    <reaction evidence="1">
        <text>4-amino-5-hydroxymethyl-2-methylpyrimidine + ATP = 4-amino-2-methyl-5-(phosphooxymethyl)pyrimidine + ADP + H(+)</text>
        <dbReference type="Rhea" id="RHEA:23096"/>
        <dbReference type="ChEBI" id="CHEBI:15378"/>
        <dbReference type="ChEBI" id="CHEBI:16892"/>
        <dbReference type="ChEBI" id="CHEBI:30616"/>
        <dbReference type="ChEBI" id="CHEBI:58354"/>
        <dbReference type="ChEBI" id="CHEBI:456216"/>
        <dbReference type="EC" id="2.7.1.49"/>
    </reaction>
</comment>
<evidence type="ECO:0000256" key="9">
    <source>
        <dbReference type="ARBA" id="ARBA00022741"/>
    </source>
</evidence>
<dbReference type="CDD" id="cd01169">
    <property type="entry name" value="HMPP_kinase"/>
    <property type="match status" value="1"/>
</dbReference>
<dbReference type="InterPro" id="IPR004305">
    <property type="entry name" value="Thiaminase-2/PQQC"/>
</dbReference>
<keyword evidence="10 22" id="KW-0418">Kinase</keyword>
<evidence type="ECO:0000256" key="18">
    <source>
        <dbReference type="HAMAP-Rule" id="MF_00097"/>
    </source>
</evidence>
<dbReference type="PANTHER" id="PTHR20858">
    <property type="entry name" value="PHOSPHOMETHYLPYRIMIDINE KINASE"/>
    <property type="match status" value="1"/>
</dbReference>
<feature type="binding site" evidence="18">
    <location>
        <begin position="141"/>
        <end position="143"/>
    </location>
    <ligand>
        <name>2-[(2R,5Z)-2-carboxy-4-methylthiazol-5(2H)-ylidene]ethyl phosphate</name>
        <dbReference type="ChEBI" id="CHEBI:62899"/>
    </ligand>
</feature>
<dbReference type="InterPro" id="IPR004399">
    <property type="entry name" value="HMP/HMP-P_kinase_dom"/>
</dbReference>
<protein>
    <recommendedName>
        <fullName evidence="18">Thiamine-phosphate synthase</fullName>
        <shortName evidence="18">TP synthase</shortName>
        <shortName evidence="18">TPS</shortName>
        <ecNumber evidence="18">2.5.1.3</ecNumber>
    </recommendedName>
    <alternativeName>
        <fullName evidence="18">Thiamine-phosphate pyrophosphorylase</fullName>
        <shortName evidence="18">TMP pyrophosphorylase</shortName>
        <shortName evidence="18">TMP-PPase</shortName>
    </alternativeName>
</protein>
<dbReference type="Gene3D" id="3.40.1190.20">
    <property type="match status" value="1"/>
</dbReference>
<dbReference type="InterPro" id="IPR013785">
    <property type="entry name" value="Aldolase_TIM"/>
</dbReference>
<dbReference type="PANTHER" id="PTHR20858:SF17">
    <property type="entry name" value="HYDROXYMETHYLPYRIMIDINE_PHOSPHOMETHYLPYRIMIDINE KINASE THI20-RELATED"/>
    <property type="match status" value="1"/>
</dbReference>
<dbReference type="Gene3D" id="1.20.910.10">
    <property type="entry name" value="Heme oxygenase-like"/>
    <property type="match status" value="1"/>
</dbReference>
<sequence>MNPELWIHLVTDPELCGERGVVETVRQAVAGGVTVVQLRDKHADDAAVVDQLVQLSQVIDGRALLVVDDRVDAAIAARRRGAAVDGVHLGQSDMPVAEARRRLGPDAVIGLTANTPAHLAALRELPEGTVDYVGVGVIRPTSTKVDHPPALGVDGFGALAADSPVPAVAIGGIRIDDVAPLRKAGAAGIAVVSAICAAEDARSTAQEFRRHWTGRVAPRVLSIAGSDPSGGAGIQADLKAIAANGGYGMAAITALTAQNTRGVREVYVPPAPFLLAQLDAISDDIHIDAVKIGMLADAEVIDVVDSWLAAHRPTTVVIDPVMVATSGDRLLDPRAESALRSLALRADLLTPNLDELAVLAGRALEGWDDALRAAQAVAAESHALVLVKGGHLAGPDAPDALVDRDGGITVFPGARIATTSTHGTGCSLSAALATVRATGVEWPETVGAARAWLRESLHAADSLDVGRGSGPISHFAGLWRRGGLQIRPTADTIREEWWDGIADIRREIDRLPFIRGLAEGTLARGLFLTYLAQDALYLREYARVLAEAARRAPTPVEQAFWADAAQGAIAGELELHASWLTPETGISAATFAASPSAVTTAYLDHLRAVAFSGDYPTLIAAVLPCFWLYTDLGARLHAGEFGAQALDAAHPFASWLATYADPAFAEATERAIRYVTEAAAGANDGTRERMRRAFEAASVHERAFFDLR</sequence>
<keyword evidence="14" id="KW-0511">Multifunctional enzyme</keyword>
<dbReference type="GO" id="GO:0008902">
    <property type="term" value="F:hydroxymethylpyrimidine kinase activity"/>
    <property type="evidence" value="ECO:0007669"/>
    <property type="project" value="UniProtKB-EC"/>
</dbReference>
<feature type="binding site" evidence="18">
    <location>
        <position position="112"/>
    </location>
    <ligand>
        <name>4-amino-2-methyl-5-(diphosphooxymethyl)pyrimidine</name>
        <dbReference type="ChEBI" id="CHEBI:57841"/>
    </ligand>
</feature>
<dbReference type="NCBIfam" id="TIGR00097">
    <property type="entry name" value="HMP-P_kinase"/>
    <property type="match status" value="1"/>
</dbReference>
<gene>
    <name evidence="18" type="primary">thiE</name>
    <name evidence="22" type="ORF">WDU99_08120</name>
</gene>
<dbReference type="InterPro" id="IPR034291">
    <property type="entry name" value="TMP_synthase"/>
</dbReference>
<evidence type="ECO:0000256" key="16">
    <source>
        <dbReference type="ARBA" id="ARBA00047851"/>
    </source>
</evidence>
<dbReference type="InterPro" id="IPR013749">
    <property type="entry name" value="PM/HMP-P_kinase-1"/>
</dbReference>
<feature type="domain" description="Thiamine phosphate synthase/TenI" evidence="19">
    <location>
        <begin position="8"/>
        <end position="195"/>
    </location>
</feature>
<evidence type="ECO:0000259" key="20">
    <source>
        <dbReference type="Pfam" id="PF03070"/>
    </source>
</evidence>
<dbReference type="Pfam" id="PF03070">
    <property type="entry name" value="TENA_THI-4"/>
    <property type="match status" value="1"/>
</dbReference>
<comment type="cofactor">
    <cofactor evidence="18">
        <name>Mg(2+)</name>
        <dbReference type="ChEBI" id="CHEBI:18420"/>
    </cofactor>
    <text evidence="18">Binds 1 Mg(2+) ion per subunit.</text>
</comment>
<comment type="catalytic activity">
    <reaction evidence="16 18">
        <text>2-(2-carboxy-4-methylthiazol-5-yl)ethyl phosphate + 4-amino-2-methyl-5-(diphosphooxymethyl)pyrimidine + 2 H(+) = thiamine phosphate + CO2 + diphosphate</text>
        <dbReference type="Rhea" id="RHEA:47848"/>
        <dbReference type="ChEBI" id="CHEBI:15378"/>
        <dbReference type="ChEBI" id="CHEBI:16526"/>
        <dbReference type="ChEBI" id="CHEBI:33019"/>
        <dbReference type="ChEBI" id="CHEBI:37575"/>
        <dbReference type="ChEBI" id="CHEBI:57841"/>
        <dbReference type="ChEBI" id="CHEBI:62890"/>
        <dbReference type="EC" id="2.5.1.3"/>
    </reaction>
</comment>
<comment type="pathway">
    <text evidence="6 18">Cofactor biosynthesis; thiamine diphosphate biosynthesis; thiamine phosphate from 4-amino-2-methyl-5-diphosphomethylpyrimidine and 4-methyl-5-(2-phosphoethyl)-thiazole: step 1/1.</text>
</comment>
<comment type="catalytic activity">
    <reaction evidence="2">
        <text>4-amino-2-methyl-5-(phosphooxymethyl)pyrimidine + ATP = 4-amino-2-methyl-5-(diphosphooxymethyl)pyrimidine + ADP</text>
        <dbReference type="Rhea" id="RHEA:19893"/>
        <dbReference type="ChEBI" id="CHEBI:30616"/>
        <dbReference type="ChEBI" id="CHEBI:57841"/>
        <dbReference type="ChEBI" id="CHEBI:58354"/>
        <dbReference type="ChEBI" id="CHEBI:456216"/>
        <dbReference type="EC" id="2.7.4.7"/>
    </reaction>
</comment>
<keyword evidence="13 18" id="KW-0784">Thiamine biosynthesis</keyword>
<dbReference type="InterPro" id="IPR016084">
    <property type="entry name" value="Haem_Oase-like_multi-hlx"/>
</dbReference>
<organism evidence="22 23">
    <name type="scientific">Microbacterium bandirmense</name>
    <dbReference type="NCBI Taxonomy" id="3122050"/>
    <lineage>
        <taxon>Bacteria</taxon>
        <taxon>Bacillati</taxon>
        <taxon>Actinomycetota</taxon>
        <taxon>Actinomycetes</taxon>
        <taxon>Micrococcales</taxon>
        <taxon>Microbacteriaceae</taxon>
        <taxon>Microbacterium</taxon>
    </lineage>
</organism>
<keyword evidence="23" id="KW-1185">Reference proteome</keyword>
<reference evidence="22 23" key="1">
    <citation type="submission" date="2024-02" db="EMBL/GenBank/DDBJ databases">
        <authorList>
            <person name="Saticioglu I.B."/>
        </authorList>
    </citation>
    <scope>NUCLEOTIDE SEQUENCE [LARGE SCALE GENOMIC DNA]</scope>
    <source>
        <strain evidence="22 23">Mu-80</strain>
    </source>
</reference>
<evidence type="ECO:0000256" key="10">
    <source>
        <dbReference type="ARBA" id="ARBA00022777"/>
    </source>
</evidence>
<comment type="caution">
    <text evidence="22">The sequence shown here is derived from an EMBL/GenBank/DDBJ whole genome shotgun (WGS) entry which is preliminary data.</text>
</comment>
<evidence type="ECO:0000256" key="13">
    <source>
        <dbReference type="ARBA" id="ARBA00022977"/>
    </source>
</evidence>
<evidence type="ECO:0000259" key="21">
    <source>
        <dbReference type="Pfam" id="PF08543"/>
    </source>
</evidence>
<dbReference type="NCBIfam" id="NF011301">
    <property type="entry name" value="PRK14713.1"/>
    <property type="match status" value="1"/>
</dbReference>
<evidence type="ECO:0000256" key="3">
    <source>
        <dbReference type="ARBA" id="ARBA00003814"/>
    </source>
</evidence>
<evidence type="ECO:0000256" key="4">
    <source>
        <dbReference type="ARBA" id="ARBA00003848"/>
    </source>
</evidence>
<comment type="function">
    <text evidence="4">Catalyzes the phosphorylation of hydroxymethylpyrimidine phosphate (HMP-P) to HMP-PP, and of HMP to HMP-P.</text>
</comment>
<feature type="binding site" evidence="18">
    <location>
        <position position="68"/>
    </location>
    <ligand>
        <name>4-amino-2-methyl-5-(diphosphooxymethyl)pyrimidine</name>
        <dbReference type="ChEBI" id="CHEBI:57841"/>
    </ligand>
</feature>
<comment type="pathway">
    <text evidence="5">Cofactor biosynthesis; thiamine diphosphate biosynthesis; 4-amino-2-methyl-5-diphosphomethylpyrimidine from 5-amino-1-(5-phospho-D-ribosyl)imidazole: step 3/3.</text>
</comment>
<keyword evidence="11" id="KW-0067">ATP-binding</keyword>
<dbReference type="EC" id="2.5.1.3" evidence="18"/>
<evidence type="ECO:0000256" key="7">
    <source>
        <dbReference type="ARBA" id="ARBA00022679"/>
    </source>
</evidence>
<accession>A0ABU8LBX5</accession>
<feature type="binding site" evidence="18">
    <location>
        <begin position="192"/>
        <end position="193"/>
    </location>
    <ligand>
        <name>2-[(2R,5Z)-2-carboxy-4-methylthiazol-5(2H)-ylidene]ethyl phosphate</name>
        <dbReference type="ChEBI" id="CHEBI:62899"/>
    </ligand>
</feature>
<dbReference type="HAMAP" id="MF_00097">
    <property type="entry name" value="TMP_synthase"/>
    <property type="match status" value="1"/>
</dbReference>
<feature type="binding site" evidence="18">
    <location>
        <position position="93"/>
    </location>
    <ligand>
        <name>Mg(2+)</name>
        <dbReference type="ChEBI" id="CHEBI:18420"/>
    </ligand>
</feature>
<dbReference type="Pfam" id="PF08543">
    <property type="entry name" value="Phos_pyr_kin"/>
    <property type="match status" value="1"/>
</dbReference>
<keyword evidence="12 18" id="KW-0460">Magnesium</keyword>
<feature type="binding site" evidence="18">
    <location>
        <begin position="37"/>
        <end position="41"/>
    </location>
    <ligand>
        <name>4-amino-2-methyl-5-(diphosphooxymethyl)pyrimidine</name>
        <dbReference type="ChEBI" id="CHEBI:57841"/>
    </ligand>
</feature>
<evidence type="ECO:0000256" key="15">
    <source>
        <dbReference type="ARBA" id="ARBA00047334"/>
    </source>
</evidence>
<evidence type="ECO:0000256" key="1">
    <source>
        <dbReference type="ARBA" id="ARBA00000151"/>
    </source>
</evidence>
<keyword evidence="7 18" id="KW-0808">Transferase</keyword>
<evidence type="ECO:0000256" key="12">
    <source>
        <dbReference type="ARBA" id="ARBA00022842"/>
    </source>
</evidence>
<dbReference type="Pfam" id="PF02581">
    <property type="entry name" value="TMP-TENI"/>
    <property type="match status" value="1"/>
</dbReference>
<dbReference type="Gene3D" id="3.20.20.70">
    <property type="entry name" value="Aldolase class I"/>
    <property type="match status" value="1"/>
</dbReference>
<feature type="binding site" evidence="18">
    <location>
        <position position="144"/>
    </location>
    <ligand>
        <name>4-amino-2-methyl-5-(diphosphooxymethyl)pyrimidine</name>
        <dbReference type="ChEBI" id="CHEBI:57841"/>
    </ligand>
</feature>
<evidence type="ECO:0000256" key="11">
    <source>
        <dbReference type="ARBA" id="ARBA00022840"/>
    </source>
</evidence>
<comment type="catalytic activity">
    <reaction evidence="15 18">
        <text>4-methyl-5-(2-phosphooxyethyl)-thiazole + 4-amino-2-methyl-5-(diphosphooxymethyl)pyrimidine + H(+) = thiamine phosphate + diphosphate</text>
        <dbReference type="Rhea" id="RHEA:22328"/>
        <dbReference type="ChEBI" id="CHEBI:15378"/>
        <dbReference type="ChEBI" id="CHEBI:33019"/>
        <dbReference type="ChEBI" id="CHEBI:37575"/>
        <dbReference type="ChEBI" id="CHEBI:57841"/>
        <dbReference type="ChEBI" id="CHEBI:58296"/>
        <dbReference type="EC" id="2.5.1.3"/>
    </reaction>
</comment>
<proteinExistence type="inferred from homology"/>
<dbReference type="CDD" id="cd19365">
    <property type="entry name" value="TenA_C-like"/>
    <property type="match status" value="1"/>
</dbReference>
<comment type="function">
    <text evidence="3 18">Condenses 4-methyl-5-(beta-hydroxyethyl)thiazole monophosphate (THZ-P) and 2-methyl-4-amino-5-hydroxymethyl pyrimidine pyrophosphate (HMP-PP) to form thiamine monophosphate (TMP).</text>
</comment>
<dbReference type="SUPFAM" id="SSF48613">
    <property type="entry name" value="Heme oxygenase-like"/>
    <property type="match status" value="1"/>
</dbReference>
<dbReference type="InterPro" id="IPR036206">
    <property type="entry name" value="ThiamineP_synth_sf"/>
</dbReference>
<comment type="catalytic activity">
    <reaction evidence="17 18">
        <text>2-[(2R,5Z)-2-carboxy-4-methylthiazol-5(2H)-ylidene]ethyl phosphate + 4-amino-2-methyl-5-(diphosphooxymethyl)pyrimidine + 2 H(+) = thiamine phosphate + CO2 + diphosphate</text>
        <dbReference type="Rhea" id="RHEA:47844"/>
        <dbReference type="ChEBI" id="CHEBI:15378"/>
        <dbReference type="ChEBI" id="CHEBI:16526"/>
        <dbReference type="ChEBI" id="CHEBI:33019"/>
        <dbReference type="ChEBI" id="CHEBI:37575"/>
        <dbReference type="ChEBI" id="CHEBI:57841"/>
        <dbReference type="ChEBI" id="CHEBI:62899"/>
        <dbReference type="EC" id="2.5.1.3"/>
    </reaction>
</comment>
<dbReference type="SUPFAM" id="SSF51391">
    <property type="entry name" value="Thiamin phosphate synthase"/>
    <property type="match status" value="1"/>
</dbReference>
<comment type="similarity">
    <text evidence="18">Belongs to the thiamine-phosphate synthase family.</text>
</comment>
<name>A0ABU8LBX5_9MICO</name>
<dbReference type="SUPFAM" id="SSF53613">
    <property type="entry name" value="Ribokinase-like"/>
    <property type="match status" value="1"/>
</dbReference>
<evidence type="ECO:0000256" key="5">
    <source>
        <dbReference type="ARBA" id="ARBA00004769"/>
    </source>
</evidence>
<dbReference type="GO" id="GO:0008972">
    <property type="term" value="F:phosphomethylpyrimidine kinase activity"/>
    <property type="evidence" value="ECO:0007669"/>
    <property type="project" value="UniProtKB-EC"/>
</dbReference>
<evidence type="ECO:0000256" key="2">
    <source>
        <dbReference type="ARBA" id="ARBA00000565"/>
    </source>
</evidence>
<evidence type="ECO:0000256" key="14">
    <source>
        <dbReference type="ARBA" id="ARBA00023268"/>
    </source>
</evidence>
<dbReference type="Proteomes" id="UP001371224">
    <property type="component" value="Unassembled WGS sequence"/>
</dbReference>
<feature type="binding site" evidence="18">
    <location>
        <position position="69"/>
    </location>
    <ligand>
        <name>Mg(2+)</name>
        <dbReference type="ChEBI" id="CHEBI:18420"/>
    </ligand>
</feature>
<evidence type="ECO:0000256" key="6">
    <source>
        <dbReference type="ARBA" id="ARBA00005165"/>
    </source>
</evidence>
<dbReference type="InterPro" id="IPR022998">
    <property type="entry name" value="ThiamineP_synth_TenI"/>
</dbReference>
<evidence type="ECO:0000256" key="17">
    <source>
        <dbReference type="ARBA" id="ARBA00047883"/>
    </source>
</evidence>
<keyword evidence="8 18" id="KW-0479">Metal-binding</keyword>
<evidence type="ECO:0000313" key="23">
    <source>
        <dbReference type="Proteomes" id="UP001371224"/>
    </source>
</evidence>
<dbReference type="RefSeq" id="WP_337331951.1">
    <property type="nucleotide sequence ID" value="NZ_JBBDGM010000006.1"/>
</dbReference>
<feature type="binding site" evidence="18">
    <location>
        <position position="172"/>
    </location>
    <ligand>
        <name>2-[(2R,5Z)-2-carboxy-4-methylthiazol-5(2H)-ylidene]ethyl phosphate</name>
        <dbReference type="ChEBI" id="CHEBI:62899"/>
    </ligand>
</feature>
<dbReference type="CDD" id="cd00564">
    <property type="entry name" value="TMP_TenI"/>
    <property type="match status" value="1"/>
</dbReference>
<dbReference type="NCBIfam" id="TIGR00693">
    <property type="entry name" value="thiE"/>
    <property type="match status" value="1"/>
</dbReference>